<reference evidence="3 4" key="1">
    <citation type="submission" date="2019-01" db="EMBL/GenBank/DDBJ databases">
        <title>Florfenicol resistance in Enterobacteriaceae and whole-genome sequence analysis of florfenicol-resistant Leclercia adecarboxylata strain R25.</title>
        <authorList>
            <person name="Bao Q."/>
            <person name="Ying Y."/>
        </authorList>
    </citation>
    <scope>NUCLEOTIDE SEQUENCE [LARGE SCALE GENOMIC DNA]</scope>
    <source>
        <strain evidence="3 4">R25</strain>
        <plasmid evidence="4">pla-109</plasmid>
        <plasmid evidence="3">pLA-109</plasmid>
    </source>
</reference>
<evidence type="ECO:0000313" key="4">
    <source>
        <dbReference type="Proteomes" id="UP000317812"/>
    </source>
</evidence>
<keyword evidence="3" id="KW-0614">Plasmid</keyword>
<dbReference type="Proteomes" id="UP001149314">
    <property type="component" value="Unassembled WGS sequence"/>
</dbReference>
<reference evidence="2 6" key="3">
    <citation type="submission" date="2024-01" db="EMBL/GenBank/DDBJ databases">
        <title>Comparative Genomics of Leclercia adecarboxylata Strains Isolated from Several Sources.</title>
        <authorList>
            <person name="Yescas-Zazueta V."/>
            <person name="Balbuena-Alonso M.G."/>
            <person name="Valencia D."/>
            <person name="Mendez-Pfeiffer P.A."/>
            <person name="Ballesteros-Monrreal M.G."/>
            <person name="Rocha-Gracia R.D.C."/>
            <person name="Barrios-Villa E."/>
        </authorList>
    </citation>
    <scope>NUCLEOTIDE SEQUENCE [LARGE SCALE GENOMIC DNA]</scope>
    <source>
        <strain evidence="2 6">33MEM</strain>
    </source>
</reference>
<dbReference type="RefSeq" id="WP_103825220.1">
    <property type="nucleotide sequence ID" value="NZ_CP035380.1"/>
</dbReference>
<reference evidence="1" key="2">
    <citation type="journal article" date="2023" name="Genes Genomics">
        <title>Genomic insights of Leclercia adecarboxylata strains linked to an outbreak in public hospitals in Mexico.</title>
        <authorList>
            <person name="Barrios-Villa E."/>
            <person name="Pacheco-Flores B."/>
            <person name="Lozano-Zarain P."/>
            <person name="Del Campo-Ortega R."/>
            <person name="de Jesus Ascencio-Montiel I."/>
            <person name="Gonzalez-Leon M."/>
            <person name="Camorlinga-Ponce M."/>
            <person name="Gaytan Cervantes F.J."/>
            <person name="Gonzalez Torres C."/>
            <person name="Aguilar E."/>
            <person name="Gonzalez Ibarra J."/>
            <person name="Torres Lopez F.J."/>
            <person name="Rosas-Vargas H."/>
            <person name="Gonzalez-Bonilla C.R."/>
            <person name="Del Carmen Rocha-Gracia R."/>
        </authorList>
    </citation>
    <scope>NUCLEOTIDE SEQUENCE</scope>
    <source>
        <strain evidence="1">Lac40</strain>
    </source>
</reference>
<evidence type="ECO:0000313" key="5">
    <source>
        <dbReference type="Proteomes" id="UP001149314"/>
    </source>
</evidence>
<dbReference type="EMBL" id="JAYMCU010000061">
    <property type="protein sequence ID" value="MEC3938743.1"/>
    <property type="molecule type" value="Genomic_DNA"/>
</dbReference>
<proteinExistence type="predicted"/>
<organism evidence="1 5">
    <name type="scientific">Leclercia adecarboxylata</name>
    <dbReference type="NCBI Taxonomy" id="83655"/>
    <lineage>
        <taxon>Bacteria</taxon>
        <taxon>Pseudomonadati</taxon>
        <taxon>Pseudomonadota</taxon>
        <taxon>Gammaproteobacteria</taxon>
        <taxon>Enterobacterales</taxon>
        <taxon>Enterobacteriaceae</taxon>
        <taxon>Leclercia</taxon>
    </lineage>
</organism>
<dbReference type="AlphaFoldDB" id="A0A514V6M4"/>
<dbReference type="InterPro" id="IPR045809">
    <property type="entry name" value="MobI"/>
</dbReference>
<dbReference type="EMBL" id="CP035380">
    <property type="protein sequence ID" value="QDK16848.1"/>
    <property type="molecule type" value="Genomic_DNA"/>
</dbReference>
<evidence type="ECO:0000313" key="2">
    <source>
        <dbReference type="EMBL" id="MEC3938743.1"/>
    </source>
</evidence>
<name>A0A514V6M4_9ENTR</name>
<gene>
    <name evidence="2" type="primary">mobI</name>
    <name evidence="3" type="ORF">ES815_00300</name>
    <name evidence="1" type="ORF">OEZ79_24060</name>
    <name evidence="2" type="ORF">VOF76_21530</name>
</gene>
<dbReference type="OrthoDB" id="6606616at2"/>
<keyword evidence="6" id="KW-1185">Reference proteome</keyword>
<accession>A0A514V6M4</accession>
<dbReference type="Proteomes" id="UP000317812">
    <property type="component" value="Plasmid pLA-109"/>
</dbReference>
<protein>
    <submittedName>
        <fullName evidence="2">Conjugative transfer protein MobI(A/C)</fullName>
    </submittedName>
    <submittedName>
        <fullName evidence="3">Plasmid transfer protein</fullName>
    </submittedName>
</protein>
<evidence type="ECO:0000313" key="6">
    <source>
        <dbReference type="Proteomes" id="UP001357437"/>
    </source>
</evidence>
<evidence type="ECO:0000313" key="3">
    <source>
        <dbReference type="EMBL" id="QDK16848.1"/>
    </source>
</evidence>
<sequence>MKDLLIKLYEAHRAQNIRSIDSVAAEAKDEIDNYWTIWKKRNKEIISTSNVQKHDSEKLGRYAPRLGHIGSAKKLTINWDDYASRLKGVPAMHRAIRVKPLKAGMYSINCFPKCTEWEWRLIFEYESKFCLYRDSLEYFHKYNIELSRKIRKLKNIKSEDV</sequence>
<dbReference type="Proteomes" id="UP001357437">
    <property type="component" value="Unassembled WGS sequence"/>
</dbReference>
<geneLocation type="plasmid" evidence="3">
    <name>pLA-109</name>
</geneLocation>
<geneLocation type="plasmid" evidence="4">
    <name>pla-109</name>
</geneLocation>
<evidence type="ECO:0000313" key="1">
    <source>
        <dbReference type="EMBL" id="MDC6641297.1"/>
    </source>
</evidence>
<dbReference type="Pfam" id="PF19456">
    <property type="entry name" value="MobI"/>
    <property type="match status" value="1"/>
</dbReference>
<dbReference type="EMBL" id="JAOURS010000048">
    <property type="protein sequence ID" value="MDC6641297.1"/>
    <property type="molecule type" value="Genomic_DNA"/>
</dbReference>